<sequence>MHARKIQKYYAIVRSPKDPHVINGGCAEKILSPNLKLPDPCKKGPHQKQINMMESRGIEVEKDSSHADLPGLPKGINRAALSPKISKSPIQILSPSNYKHRNKSSLTWEVFQYIIVNLLAQ</sequence>
<accession>A0A9Q3P2T6</accession>
<comment type="caution">
    <text evidence="1">The sequence shown here is derived from an EMBL/GenBank/DDBJ whole genome shotgun (WGS) entry which is preliminary data.</text>
</comment>
<dbReference type="AlphaFoldDB" id="A0A9Q3P2T6"/>
<keyword evidence="2" id="KW-1185">Reference proteome</keyword>
<dbReference type="EMBL" id="AVOT02053337">
    <property type="protein sequence ID" value="MBW0548180.1"/>
    <property type="molecule type" value="Genomic_DNA"/>
</dbReference>
<protein>
    <submittedName>
        <fullName evidence="1">Uncharacterized protein</fullName>
    </submittedName>
</protein>
<name>A0A9Q3P2T6_9BASI</name>
<gene>
    <name evidence="1" type="ORF">O181_087895</name>
</gene>
<evidence type="ECO:0000313" key="1">
    <source>
        <dbReference type="EMBL" id="MBW0548180.1"/>
    </source>
</evidence>
<organism evidence="1 2">
    <name type="scientific">Austropuccinia psidii MF-1</name>
    <dbReference type="NCBI Taxonomy" id="1389203"/>
    <lineage>
        <taxon>Eukaryota</taxon>
        <taxon>Fungi</taxon>
        <taxon>Dikarya</taxon>
        <taxon>Basidiomycota</taxon>
        <taxon>Pucciniomycotina</taxon>
        <taxon>Pucciniomycetes</taxon>
        <taxon>Pucciniales</taxon>
        <taxon>Sphaerophragmiaceae</taxon>
        <taxon>Austropuccinia</taxon>
    </lineage>
</organism>
<reference evidence="1" key="1">
    <citation type="submission" date="2021-03" db="EMBL/GenBank/DDBJ databases">
        <title>Draft genome sequence of rust myrtle Austropuccinia psidii MF-1, a brazilian biotype.</title>
        <authorList>
            <person name="Quecine M.C."/>
            <person name="Pachon D.M.R."/>
            <person name="Bonatelli M.L."/>
            <person name="Correr F.H."/>
            <person name="Franceschini L.M."/>
            <person name="Leite T.F."/>
            <person name="Margarido G.R.A."/>
            <person name="Almeida C.A."/>
            <person name="Ferrarezi J.A."/>
            <person name="Labate C.A."/>
        </authorList>
    </citation>
    <scope>NUCLEOTIDE SEQUENCE</scope>
    <source>
        <strain evidence="1">MF-1</strain>
    </source>
</reference>
<dbReference type="Proteomes" id="UP000765509">
    <property type="component" value="Unassembled WGS sequence"/>
</dbReference>
<proteinExistence type="predicted"/>
<evidence type="ECO:0000313" key="2">
    <source>
        <dbReference type="Proteomes" id="UP000765509"/>
    </source>
</evidence>